<organism evidence="1 2">
    <name type="scientific">Paratrimastix pyriformis</name>
    <dbReference type="NCBI Taxonomy" id="342808"/>
    <lineage>
        <taxon>Eukaryota</taxon>
        <taxon>Metamonada</taxon>
        <taxon>Preaxostyla</taxon>
        <taxon>Paratrimastigidae</taxon>
        <taxon>Paratrimastix</taxon>
    </lineage>
</organism>
<name>A0ABQ8U146_9EUKA</name>
<evidence type="ECO:0000313" key="1">
    <source>
        <dbReference type="EMBL" id="KAJ4452816.1"/>
    </source>
</evidence>
<proteinExistence type="predicted"/>
<evidence type="ECO:0000313" key="2">
    <source>
        <dbReference type="Proteomes" id="UP001141327"/>
    </source>
</evidence>
<sequence>MNLAMKAREASSDECSRIAGLSIKVNCCFMSLYAVTLIERVPSDSDRLLELRRQKPASEYACEMAIDEKIRSGSHAPFVICDINLFTATEKVLSFILSLIGNVFIAAEMGASVSYQQVQNTLEQNMTKEQYTNLQRLLSEQTAQLNQLVIYHVDSVRIDSMQLKNDLTITTSLDLCQQEADRLHLSQDVKDLLEAAQRTSGIGALSSGNQSFINRLKTQVSIKDVDNIITSVRRDVTQKNTVAFHDVGSIDIRTIAIGNKGYNEDLTHALEERFRDVIGDQATKGDEKAKQDTTGFDLAAILKSLTGPLIAAAGLGVVVLQAITATSNEFDIQLSEGAMKQHRTLSRSYISAESTYGFYILEIDFQFNRTRTMNVYRKSGADDENWYLGYYLSPIARAHVPVLDPVTRQPTTDAIRSICLVFETYSGVENDNSFVLDHCL</sequence>
<accession>A0ABQ8U146</accession>
<dbReference type="EMBL" id="JAPMOS010000380">
    <property type="protein sequence ID" value="KAJ4452816.1"/>
    <property type="molecule type" value="Genomic_DNA"/>
</dbReference>
<reference evidence="1" key="1">
    <citation type="journal article" date="2022" name="bioRxiv">
        <title>Genomics of Preaxostyla Flagellates Illuminates Evolutionary Transitions and the Path Towards Mitochondrial Loss.</title>
        <authorList>
            <person name="Novak L.V.F."/>
            <person name="Treitli S.C."/>
            <person name="Pyrih J."/>
            <person name="Halakuc P."/>
            <person name="Pipaliya S.V."/>
            <person name="Vacek V."/>
            <person name="Brzon O."/>
            <person name="Soukal P."/>
            <person name="Eme L."/>
            <person name="Dacks J.B."/>
            <person name="Karnkowska A."/>
            <person name="Elias M."/>
            <person name="Hampl V."/>
        </authorList>
    </citation>
    <scope>NUCLEOTIDE SEQUENCE</scope>
    <source>
        <strain evidence="1">RCP-MX</strain>
    </source>
</reference>
<gene>
    <name evidence="1" type="ORF">PAPYR_12904</name>
</gene>
<comment type="caution">
    <text evidence="1">The sequence shown here is derived from an EMBL/GenBank/DDBJ whole genome shotgun (WGS) entry which is preliminary data.</text>
</comment>
<protein>
    <submittedName>
        <fullName evidence="1">Uncharacterized protein</fullName>
    </submittedName>
</protein>
<dbReference type="Proteomes" id="UP001141327">
    <property type="component" value="Unassembled WGS sequence"/>
</dbReference>
<keyword evidence="2" id="KW-1185">Reference proteome</keyword>